<accession>A0A8X6RU39</accession>
<gene>
    <name evidence="3" type="primary">spop_27</name>
    <name evidence="3" type="ORF">TNCV_2140351</name>
</gene>
<protein>
    <submittedName>
        <fullName evidence="3">Speckle-type POZ protein</fullName>
    </submittedName>
</protein>
<comment type="caution">
    <text evidence="3">The sequence shown here is derived from an EMBL/GenBank/DDBJ whole genome shotgun (WGS) entry which is preliminary data.</text>
</comment>
<keyword evidence="4" id="KW-1185">Reference proteome</keyword>
<evidence type="ECO:0000313" key="4">
    <source>
        <dbReference type="Proteomes" id="UP000887159"/>
    </source>
</evidence>
<dbReference type="InterPro" id="IPR008974">
    <property type="entry name" value="TRAF-like"/>
</dbReference>
<evidence type="ECO:0000313" key="3">
    <source>
        <dbReference type="EMBL" id="GFY00641.1"/>
    </source>
</evidence>
<dbReference type="SUPFAM" id="SSF49599">
    <property type="entry name" value="TRAF domain-like"/>
    <property type="match status" value="1"/>
</dbReference>
<dbReference type="EMBL" id="BMAU01021221">
    <property type="protein sequence ID" value="GFY00641.1"/>
    <property type="molecule type" value="Genomic_DNA"/>
</dbReference>
<dbReference type="CDD" id="cd00121">
    <property type="entry name" value="MATH"/>
    <property type="match status" value="1"/>
</dbReference>
<keyword evidence="1" id="KW-0732">Signal</keyword>
<proteinExistence type="predicted"/>
<evidence type="ECO:0000256" key="1">
    <source>
        <dbReference type="SAM" id="SignalP"/>
    </source>
</evidence>
<dbReference type="InterPro" id="IPR002083">
    <property type="entry name" value="MATH/TRAF_dom"/>
</dbReference>
<evidence type="ECO:0000259" key="2">
    <source>
        <dbReference type="PROSITE" id="PS50144"/>
    </source>
</evidence>
<sequence length="327" mass="37614">MSGRDEPTIFFLCLAFLLIIVFFSTEKSGRIPENCEMDEFEFFWHIESIIFPETNGGVIIFSPPFHVGRSTWYLRLDLKPESDGHYFAIYLKRAEGDGYPRPIDVEFTLSFLTVDFKSVKLSKSNKFSFDRGSARGWSKFVRYQEVLSHSGNNFYEFDNLFIQCKMKMCKKIASTSSACFARTLFGIDYGTFAWDIKHFSALRPNEQKNTQITSPGGSVLSTSIFLTNTSSYRMKILIIPAHRHITMSKCRISVLDAAGIASELVEDTMFLDTNKMWDFPFSLTKEKLTEKKNLYLPKDVLTLKFECAMNLGIAYENTELCNYRINS</sequence>
<dbReference type="Gene3D" id="2.60.210.10">
    <property type="entry name" value="Apoptosis, Tumor Necrosis Factor Receptor Associated Protein 2, Chain A"/>
    <property type="match status" value="1"/>
</dbReference>
<name>A0A8X6RU39_TRICX</name>
<dbReference type="AlphaFoldDB" id="A0A8X6RU39"/>
<feature type="signal peptide" evidence="1">
    <location>
        <begin position="1"/>
        <end position="29"/>
    </location>
</feature>
<dbReference type="Proteomes" id="UP000887159">
    <property type="component" value="Unassembled WGS sequence"/>
</dbReference>
<reference evidence="3" key="1">
    <citation type="submission" date="2020-08" db="EMBL/GenBank/DDBJ databases">
        <title>Multicomponent nature underlies the extraordinary mechanical properties of spider dragline silk.</title>
        <authorList>
            <person name="Kono N."/>
            <person name="Nakamura H."/>
            <person name="Mori M."/>
            <person name="Yoshida Y."/>
            <person name="Ohtoshi R."/>
            <person name="Malay A.D."/>
            <person name="Moran D.A.P."/>
            <person name="Tomita M."/>
            <person name="Numata K."/>
            <person name="Arakawa K."/>
        </authorList>
    </citation>
    <scope>NUCLEOTIDE SEQUENCE</scope>
</reference>
<feature type="chain" id="PRO_5036480225" evidence="1">
    <location>
        <begin position="30"/>
        <end position="327"/>
    </location>
</feature>
<feature type="domain" description="MATH" evidence="2">
    <location>
        <begin position="39"/>
        <end position="166"/>
    </location>
</feature>
<dbReference type="Pfam" id="PF22486">
    <property type="entry name" value="MATH_2"/>
    <property type="match status" value="1"/>
</dbReference>
<organism evidence="3 4">
    <name type="scientific">Trichonephila clavipes</name>
    <name type="common">Golden silk orbweaver</name>
    <name type="synonym">Nephila clavipes</name>
    <dbReference type="NCBI Taxonomy" id="2585209"/>
    <lineage>
        <taxon>Eukaryota</taxon>
        <taxon>Metazoa</taxon>
        <taxon>Ecdysozoa</taxon>
        <taxon>Arthropoda</taxon>
        <taxon>Chelicerata</taxon>
        <taxon>Arachnida</taxon>
        <taxon>Araneae</taxon>
        <taxon>Araneomorphae</taxon>
        <taxon>Entelegynae</taxon>
        <taxon>Araneoidea</taxon>
        <taxon>Nephilidae</taxon>
        <taxon>Trichonephila</taxon>
    </lineage>
</organism>
<dbReference type="PROSITE" id="PS50144">
    <property type="entry name" value="MATH"/>
    <property type="match status" value="1"/>
</dbReference>